<feature type="compositionally biased region" description="Basic and acidic residues" evidence="1">
    <location>
        <begin position="154"/>
        <end position="164"/>
    </location>
</feature>
<dbReference type="Proteomes" id="UP001217918">
    <property type="component" value="Unassembled WGS sequence"/>
</dbReference>
<feature type="compositionally biased region" description="Basic residues" evidence="1">
    <location>
        <begin position="481"/>
        <end position="494"/>
    </location>
</feature>
<feature type="compositionally biased region" description="Low complexity" evidence="1">
    <location>
        <begin position="1"/>
        <end position="16"/>
    </location>
</feature>
<protein>
    <submittedName>
        <fullName evidence="2">Uncharacterized protein</fullName>
    </submittedName>
</protein>
<sequence>MPVQSRPRSERSPSLSKKGLGGRFIPILEQHYELRKGGLRPNDLSDVLARHNQNVKHKRDSAPDILTEMREKEMKEKREAALRHKAKEMEDLRRRSIRRPMGRYQASAAAGMMGPSFRGCPTHAESSKNRQQGETPASAGSTQPGRKPNTPDELVPRQKGDSHRNQGRPRMFSSVTAKASRPSGIKRTRDVIEIPSDSEPEAPPLQGATKKARVVVPGTASCGTQGTAELTLQPGTLDDIRTSSSLDDVLGSDAGVATHVFVWSVAQGVEDNVSRLAKRFQRAYEEVVCTVKQTEERLSAQLKQQEMDAASRISELTARFEEERRRRKMVSSLTREMGYGIRKVLNRAALNDPGVVQKARKYVSQFAVVRENSKSSATPPGSWTSRALGYSSSSKLSVNANTNNGEMSPRSPEPQPVLSTMFADVTEGTPSPGERRPSLPALPARVFPAARRDVRGHESIEDHDLRDETDAVLADAESSRSARKVKAKEKRWKGKEKATELDPDPEFDYDGTPSPNVANSKGNFKGKWREKAKTMQVQQEETDVDEEGQRKRFRDDEDDIGEPSRPKKKQKEHEYRATGRPASASVSLGCSSPHRHFTIPSVTSSATRSTPVSEDKTTDATSPATSVSSPASLFDREESVFPDVPTLPELDNRTRRHSGKLFEFSRKMSEVRRLVKKIRKDTRKN</sequence>
<evidence type="ECO:0000313" key="2">
    <source>
        <dbReference type="EMBL" id="KAK2073270.1"/>
    </source>
</evidence>
<feature type="region of interest" description="Disordered" evidence="1">
    <location>
        <begin position="455"/>
        <end position="652"/>
    </location>
</feature>
<reference evidence="2" key="1">
    <citation type="journal article" date="2023" name="Mol. Plant Microbe Interact.">
        <title>Elucidating the Obligate Nature and Biological Capacity of an Invasive Fungal Corn Pathogen.</title>
        <authorList>
            <person name="MacCready J.S."/>
            <person name="Roggenkamp E.M."/>
            <person name="Gdanetz K."/>
            <person name="Chilvers M.I."/>
        </authorList>
    </citation>
    <scope>NUCLEOTIDE SEQUENCE</scope>
    <source>
        <strain evidence="2">PM02</strain>
    </source>
</reference>
<feature type="compositionally biased region" description="Low complexity" evidence="1">
    <location>
        <begin position="619"/>
        <end position="632"/>
    </location>
</feature>
<keyword evidence="3" id="KW-1185">Reference proteome</keyword>
<feature type="compositionally biased region" description="Polar residues" evidence="1">
    <location>
        <begin position="374"/>
        <end position="406"/>
    </location>
</feature>
<dbReference type="EMBL" id="JAQQPM010000006">
    <property type="protein sequence ID" value="KAK2073270.1"/>
    <property type="molecule type" value="Genomic_DNA"/>
</dbReference>
<feature type="compositionally biased region" description="Polar residues" evidence="1">
    <location>
        <begin position="600"/>
        <end position="612"/>
    </location>
</feature>
<feature type="compositionally biased region" description="Basic and acidic residues" evidence="1">
    <location>
        <begin position="455"/>
        <end position="469"/>
    </location>
</feature>
<dbReference type="AlphaFoldDB" id="A0AAD9I9S1"/>
<evidence type="ECO:0000313" key="3">
    <source>
        <dbReference type="Proteomes" id="UP001217918"/>
    </source>
</evidence>
<comment type="caution">
    <text evidence="2">The sequence shown here is derived from an EMBL/GenBank/DDBJ whole genome shotgun (WGS) entry which is preliminary data.</text>
</comment>
<feature type="region of interest" description="Disordered" evidence="1">
    <location>
        <begin position="373"/>
        <end position="417"/>
    </location>
</feature>
<feature type="compositionally biased region" description="Polar residues" evidence="1">
    <location>
        <begin position="513"/>
        <end position="522"/>
    </location>
</feature>
<name>A0AAD9I9S1_9PEZI</name>
<evidence type="ECO:0000256" key="1">
    <source>
        <dbReference type="SAM" id="MobiDB-lite"/>
    </source>
</evidence>
<organism evidence="2 3">
    <name type="scientific">Phyllachora maydis</name>
    <dbReference type="NCBI Taxonomy" id="1825666"/>
    <lineage>
        <taxon>Eukaryota</taxon>
        <taxon>Fungi</taxon>
        <taxon>Dikarya</taxon>
        <taxon>Ascomycota</taxon>
        <taxon>Pezizomycotina</taxon>
        <taxon>Sordariomycetes</taxon>
        <taxon>Sordariomycetidae</taxon>
        <taxon>Phyllachorales</taxon>
        <taxon>Phyllachoraceae</taxon>
        <taxon>Phyllachora</taxon>
    </lineage>
</organism>
<feature type="region of interest" description="Disordered" evidence="1">
    <location>
        <begin position="72"/>
        <end position="209"/>
    </location>
</feature>
<proteinExistence type="predicted"/>
<feature type="compositionally biased region" description="Basic and acidic residues" evidence="1">
    <location>
        <begin position="72"/>
        <end position="94"/>
    </location>
</feature>
<accession>A0AAD9I9S1</accession>
<feature type="region of interest" description="Disordered" evidence="1">
    <location>
        <begin position="1"/>
        <end position="21"/>
    </location>
</feature>
<feature type="compositionally biased region" description="Polar residues" evidence="1">
    <location>
        <begin position="129"/>
        <end position="144"/>
    </location>
</feature>
<gene>
    <name evidence="2" type="ORF">P8C59_007561</name>
</gene>